<proteinExistence type="predicted"/>
<dbReference type="InterPro" id="IPR051137">
    <property type="entry name" value="PP4R3-like"/>
</dbReference>
<comment type="subcellular location">
    <subcellularLocation>
        <location evidence="1">Nucleus</location>
    </subcellularLocation>
</comment>
<feature type="domain" description="Serine/threonine-protein phosphatase 4 regulatory subunit 3-like central" evidence="4">
    <location>
        <begin position="43"/>
        <end position="136"/>
    </location>
</feature>
<feature type="region of interest" description="Disordered" evidence="3">
    <location>
        <begin position="261"/>
        <end position="283"/>
    </location>
</feature>
<dbReference type="GO" id="GO:0006974">
    <property type="term" value="P:DNA damage response"/>
    <property type="evidence" value="ECO:0007669"/>
    <property type="project" value="TreeGrafter"/>
</dbReference>
<organism evidence="5 6">
    <name type="scientific">Meloidogyne javanica</name>
    <name type="common">Root-knot nematode worm</name>
    <dbReference type="NCBI Taxonomy" id="6303"/>
    <lineage>
        <taxon>Eukaryota</taxon>
        <taxon>Metazoa</taxon>
        <taxon>Ecdysozoa</taxon>
        <taxon>Nematoda</taxon>
        <taxon>Chromadorea</taxon>
        <taxon>Rhabditida</taxon>
        <taxon>Tylenchina</taxon>
        <taxon>Tylenchomorpha</taxon>
        <taxon>Tylenchoidea</taxon>
        <taxon>Meloidogynidae</taxon>
        <taxon>Meloidogyninae</taxon>
        <taxon>Meloidogyne</taxon>
        <taxon>Meloidogyne incognita group</taxon>
    </lineage>
</organism>
<feature type="region of interest" description="Disordered" evidence="3">
    <location>
        <begin position="149"/>
        <end position="171"/>
    </location>
</feature>
<dbReference type="GO" id="GO:0030289">
    <property type="term" value="C:protein phosphatase 4 complex"/>
    <property type="evidence" value="ECO:0007669"/>
    <property type="project" value="TreeGrafter"/>
</dbReference>
<sequence>MNTLCAPIHENAKNGHPISDSYYMANKLTLVIDLLCFFVEHHSALRLLRRIIGLKDDIYFRHICDKEILDPVVECFEANGSRYNLLNSSLIELFEYIRTEEIRPLMQYVVQKHWETTFSKVEYVRTFSVMKTRCAQFADTFSFERDSASKENTGLAMTPPPNSQWRKEREHDDEELFFSKEDEDEMPAPQLRKSGMEPMFPSLANRKRKALDDEDSISSVFGGNITPPAGSNVRISKIMIRMNTKEITPRQSVVVQQQLSQQQAVDSTVEPDTDLVKIDKYKP</sequence>
<keyword evidence="5" id="KW-1185">Reference proteome</keyword>
<dbReference type="PANTHER" id="PTHR23318:SF0">
    <property type="entry name" value="SERINE_THREONINE-PROTEIN PHOSPHATASE 4 REGULATORY SUBUNIT 3"/>
    <property type="match status" value="1"/>
</dbReference>
<dbReference type="GO" id="GO:0072542">
    <property type="term" value="F:protein phosphatase activator activity"/>
    <property type="evidence" value="ECO:0007669"/>
    <property type="project" value="TreeGrafter"/>
</dbReference>
<evidence type="ECO:0000313" key="6">
    <source>
        <dbReference type="WBParaSite" id="scaffold44327_cov305.g24257"/>
    </source>
</evidence>
<dbReference type="AlphaFoldDB" id="A0A915MLK4"/>
<evidence type="ECO:0000256" key="1">
    <source>
        <dbReference type="ARBA" id="ARBA00004123"/>
    </source>
</evidence>
<evidence type="ECO:0000256" key="2">
    <source>
        <dbReference type="ARBA" id="ARBA00023242"/>
    </source>
</evidence>
<dbReference type="InterPro" id="IPR006887">
    <property type="entry name" value="P4R3-like_central_dom"/>
</dbReference>
<reference evidence="6" key="1">
    <citation type="submission" date="2022-11" db="UniProtKB">
        <authorList>
            <consortium name="WormBaseParasite"/>
        </authorList>
    </citation>
    <scope>IDENTIFICATION</scope>
</reference>
<dbReference type="GO" id="GO:0005654">
    <property type="term" value="C:nucleoplasm"/>
    <property type="evidence" value="ECO:0007669"/>
    <property type="project" value="TreeGrafter"/>
</dbReference>
<dbReference type="Proteomes" id="UP000887561">
    <property type="component" value="Unplaced"/>
</dbReference>
<evidence type="ECO:0000259" key="4">
    <source>
        <dbReference type="Pfam" id="PF04802"/>
    </source>
</evidence>
<dbReference type="WBParaSite" id="scaffold44327_cov305.g24257">
    <property type="protein sequence ID" value="scaffold44327_cov305.g24257"/>
    <property type="gene ID" value="scaffold44327_cov305.g24257"/>
</dbReference>
<evidence type="ECO:0000313" key="5">
    <source>
        <dbReference type="Proteomes" id="UP000887561"/>
    </source>
</evidence>
<accession>A0A915MLK4</accession>
<name>A0A915MLK4_MELJA</name>
<dbReference type="PANTHER" id="PTHR23318">
    <property type="entry name" value="ATP SYNTHASE GAMMA-RELATED"/>
    <property type="match status" value="1"/>
</dbReference>
<feature type="compositionally biased region" description="Basic and acidic residues" evidence="3">
    <location>
        <begin position="274"/>
        <end position="283"/>
    </location>
</feature>
<protein>
    <recommendedName>
        <fullName evidence="4">Serine/threonine-protein phosphatase 4 regulatory subunit 3-like central domain-containing protein</fullName>
    </recommendedName>
</protein>
<evidence type="ECO:0000256" key="3">
    <source>
        <dbReference type="SAM" id="MobiDB-lite"/>
    </source>
</evidence>
<keyword evidence="2" id="KW-0539">Nucleus</keyword>
<dbReference type="Pfam" id="PF04802">
    <property type="entry name" value="PP4R3"/>
    <property type="match status" value="1"/>
</dbReference>